<dbReference type="Proteomes" id="UP000652153">
    <property type="component" value="Unassembled WGS sequence"/>
</dbReference>
<organism evidence="1 2">
    <name type="scientific">Paenibacillus silvae</name>
    <dbReference type="NCBI Taxonomy" id="1325358"/>
    <lineage>
        <taxon>Bacteria</taxon>
        <taxon>Bacillati</taxon>
        <taxon>Bacillota</taxon>
        <taxon>Bacilli</taxon>
        <taxon>Bacillales</taxon>
        <taxon>Paenibacillaceae</taxon>
        <taxon>Paenibacillus</taxon>
    </lineage>
</organism>
<accession>A0ABQ1ZL88</accession>
<dbReference type="RefSeq" id="WP_188594318.1">
    <property type="nucleotide sequence ID" value="NZ_BMFU01000011.1"/>
</dbReference>
<sequence>MGHATRNMLEMSAACLLFLLAITSGLGLFTTGNAMTKTAYLAGTGLDRSIQQSLSPLAGDGRLSGNEVLHLLARLEEGAVEIMVDDVRYSAPIERENGLPSSLRMNARYQVQYDRDSNGEVLRVRLTS</sequence>
<reference evidence="2" key="1">
    <citation type="journal article" date="2019" name="Int. J. Syst. Evol. Microbiol.">
        <title>The Global Catalogue of Microorganisms (GCM) 10K type strain sequencing project: providing services to taxonomists for standard genome sequencing and annotation.</title>
        <authorList>
            <consortium name="The Broad Institute Genomics Platform"/>
            <consortium name="The Broad Institute Genome Sequencing Center for Infectious Disease"/>
            <person name="Wu L."/>
            <person name="Ma J."/>
        </authorList>
    </citation>
    <scope>NUCLEOTIDE SEQUENCE [LARGE SCALE GENOMIC DNA]</scope>
    <source>
        <strain evidence="2">CGMCC 1.12770</strain>
    </source>
</reference>
<keyword evidence="2" id="KW-1185">Reference proteome</keyword>
<name>A0ABQ1ZL88_9BACL</name>
<comment type="caution">
    <text evidence="1">The sequence shown here is derived from an EMBL/GenBank/DDBJ whole genome shotgun (WGS) entry which is preliminary data.</text>
</comment>
<evidence type="ECO:0000313" key="1">
    <source>
        <dbReference type="EMBL" id="GGH67996.1"/>
    </source>
</evidence>
<dbReference type="EMBL" id="BMFU01000011">
    <property type="protein sequence ID" value="GGH67996.1"/>
    <property type="molecule type" value="Genomic_DNA"/>
</dbReference>
<evidence type="ECO:0000313" key="2">
    <source>
        <dbReference type="Proteomes" id="UP000652153"/>
    </source>
</evidence>
<protein>
    <submittedName>
        <fullName evidence="1">Uncharacterized protein</fullName>
    </submittedName>
</protein>
<proteinExistence type="predicted"/>
<gene>
    <name evidence="1" type="ORF">GCM10008014_50030</name>
</gene>